<organism evidence="2 3">
    <name type="scientific">Ranatra chinensis</name>
    <dbReference type="NCBI Taxonomy" id="642074"/>
    <lineage>
        <taxon>Eukaryota</taxon>
        <taxon>Metazoa</taxon>
        <taxon>Ecdysozoa</taxon>
        <taxon>Arthropoda</taxon>
        <taxon>Hexapoda</taxon>
        <taxon>Insecta</taxon>
        <taxon>Pterygota</taxon>
        <taxon>Neoptera</taxon>
        <taxon>Paraneoptera</taxon>
        <taxon>Hemiptera</taxon>
        <taxon>Heteroptera</taxon>
        <taxon>Panheteroptera</taxon>
        <taxon>Nepomorpha</taxon>
        <taxon>Nepidae</taxon>
        <taxon>Ranatrinae</taxon>
        <taxon>Ranatra</taxon>
    </lineage>
</organism>
<dbReference type="CDD" id="cd23992">
    <property type="entry name" value="PBP_GOBP"/>
    <property type="match status" value="2"/>
</dbReference>
<dbReference type="Gene3D" id="1.10.238.20">
    <property type="entry name" value="Pheromone/general odorant binding protein domain"/>
    <property type="match status" value="2"/>
</dbReference>
<dbReference type="SMART" id="SM00708">
    <property type="entry name" value="PhBP"/>
    <property type="match status" value="2"/>
</dbReference>
<comment type="caution">
    <text evidence="2">The sequence shown here is derived from an EMBL/GenBank/DDBJ whole genome shotgun (WGS) entry which is preliminary data.</text>
</comment>
<accession>A0ABD0ZEL4</accession>
<sequence length="835" mass="94541">MPPIVVNGTINDVKSFLASCQRVTKTRVTIKNTGRTTQVFAGSKEDHTALRELFVKNNLLYHTYAFKGERRKKWVIHGLTASAPVGEILEDVRQTIPGAVQVIQMTKTDGDGRKRVLPTFILITNAGVTQKEFKNLVIYSHYVQVQKYTTEEAVTQCYRCQLFGHSSRYCNLQQKCVRCAGNHRASECDREKIKPKCANCKEAHVASYKTCQARTRYVESRESKRKKETYHIPPIYHAPPDLGPRNPGAWRRTTDRTYAQVTAPPPPPSQEDTFGIMGELQKLGKEDMCRIINPEYKQRVQTALATCNNEAKLEKEVILKILTEEELPANQNEKCFIACVMKDMGMIVDGQFDAEETKRQNREKYTGDDLIKADNTVQKCADSSKSIILSLVTSNNIFDIASYVVLLALRAPKDLEDECELAFQLMKCRQDEKRALAFRHSRIFILSSLSRALTNASFRYLYFCYNQRAHVLDYVPPIIPRGPDGVDSSLLNGTGRTYTPLYLQKFTLVSHNGEEEGCSLGGNQPCHTLVPLSNSFELQANAPEIVLEVPKKEFVPPIVLNGKPANITQLITDTGKVVLEIAEYNKCFLLRGMNGYVIDEYLNLSHELRRPLLLVLVKHVSALRRHLHPRVLTKLCGNYPQSIKAEDGVHAPKQVLPLHDEGDEIGVLYGPYNTNAWRDQTWLETSAIKSNMKYCLVVLLALCAISSAEINPEYKQRVQTALATCNNEAKLEKEVILKILTEEELPANQNEKCFIACVMKDLGMIVDGQFDAEETKRQNREKYTGDDLIKADNTVQKCTDSIPKDLEDECELAFQLMKCKRDEKRAVNLQPVQYD</sequence>
<keyword evidence="3" id="KW-1185">Reference proteome</keyword>
<dbReference type="InterPro" id="IPR036728">
    <property type="entry name" value="PBP_GOBP_sf"/>
</dbReference>
<keyword evidence="1" id="KW-0732">Signal</keyword>
<dbReference type="PANTHER" id="PTHR11857">
    <property type="entry name" value="ODORANT BINDING PROTEIN-RELATED"/>
    <property type="match status" value="1"/>
</dbReference>
<reference evidence="2 3" key="1">
    <citation type="submission" date="2024-07" db="EMBL/GenBank/DDBJ databases">
        <title>Chromosome-level genome assembly of the water stick insect Ranatra chinensis (Heteroptera: Nepidae).</title>
        <authorList>
            <person name="Liu X."/>
        </authorList>
    </citation>
    <scope>NUCLEOTIDE SEQUENCE [LARGE SCALE GENOMIC DNA]</scope>
    <source>
        <strain evidence="2">Cailab_2021Rc</strain>
        <tissue evidence="2">Muscle</tissue>
    </source>
</reference>
<name>A0ABD0ZEL4_9HEMI</name>
<proteinExistence type="predicted"/>
<evidence type="ECO:0000313" key="2">
    <source>
        <dbReference type="EMBL" id="KAL1138509.1"/>
    </source>
</evidence>
<gene>
    <name evidence="2" type="ORF">AAG570_008572</name>
</gene>
<dbReference type="AlphaFoldDB" id="A0ABD0ZEL4"/>
<dbReference type="Proteomes" id="UP001558652">
    <property type="component" value="Unassembled WGS sequence"/>
</dbReference>
<evidence type="ECO:0000313" key="3">
    <source>
        <dbReference type="Proteomes" id="UP001558652"/>
    </source>
</evidence>
<dbReference type="SUPFAM" id="SSF47565">
    <property type="entry name" value="Insect pheromone/odorant-binding proteins"/>
    <property type="match status" value="2"/>
</dbReference>
<evidence type="ECO:0000256" key="1">
    <source>
        <dbReference type="ARBA" id="ARBA00022729"/>
    </source>
</evidence>
<dbReference type="InterPro" id="IPR006170">
    <property type="entry name" value="PBP/GOBP"/>
</dbReference>
<protein>
    <submittedName>
        <fullName evidence="2">Uncharacterized protein</fullName>
    </submittedName>
</protein>
<dbReference type="EMBL" id="JBFDAA010000003">
    <property type="protein sequence ID" value="KAL1138509.1"/>
    <property type="molecule type" value="Genomic_DNA"/>
</dbReference>
<dbReference type="Pfam" id="PF01395">
    <property type="entry name" value="PBP_GOBP"/>
    <property type="match status" value="2"/>
</dbReference>